<dbReference type="SUPFAM" id="SSF51294">
    <property type="entry name" value="Hedgehog/intein (Hint) domain"/>
    <property type="match status" value="1"/>
</dbReference>
<dbReference type="AlphaFoldDB" id="A0A9P1GEV1"/>
<evidence type="ECO:0000313" key="2">
    <source>
        <dbReference type="EMBL" id="CAI4011381.1"/>
    </source>
</evidence>
<organism evidence="2">
    <name type="scientific">Cladocopium goreaui</name>
    <dbReference type="NCBI Taxonomy" id="2562237"/>
    <lineage>
        <taxon>Eukaryota</taxon>
        <taxon>Sar</taxon>
        <taxon>Alveolata</taxon>
        <taxon>Dinophyceae</taxon>
        <taxon>Suessiales</taxon>
        <taxon>Symbiodiniaceae</taxon>
        <taxon>Cladocopium</taxon>
    </lineage>
</organism>
<accession>A0A9P1GEV1</accession>
<feature type="coiled-coil region" evidence="1">
    <location>
        <begin position="53"/>
        <end position="178"/>
    </location>
</feature>
<reference evidence="2" key="1">
    <citation type="submission" date="2022-10" db="EMBL/GenBank/DDBJ databases">
        <authorList>
            <person name="Chen Y."/>
            <person name="Dougan E. K."/>
            <person name="Chan C."/>
            <person name="Rhodes N."/>
            <person name="Thang M."/>
        </authorList>
    </citation>
    <scope>NUCLEOTIDE SEQUENCE</scope>
</reference>
<gene>
    <name evidence="2" type="ORF">C1SCF055_LOCUS36552</name>
</gene>
<dbReference type="EMBL" id="CAMXCT030005101">
    <property type="protein sequence ID" value="CAL4798693.1"/>
    <property type="molecule type" value="Genomic_DNA"/>
</dbReference>
<name>A0A9P1GEV1_9DINO</name>
<dbReference type="EMBL" id="CAMXCT010005101">
    <property type="protein sequence ID" value="CAI4011381.1"/>
    <property type="molecule type" value="Genomic_DNA"/>
</dbReference>
<sequence>MAPGEYSRCPLCGGRGDLKSHHSSKIFYTFNCRECKSYWSELKKIEDNIEDRSVEVQKKKDILTRSMADLEKREQMLQEKTVELQKNEEEFAQNTLEKQNKLTESLRDIEEKERVLHCKTSELQKSEEELGEKALEVQKKKDILTQSMADLEKREQVLQEKTVELQKNEEEFERKSLETQRVKTELDKNIHDLQEVRTKKLELLEKELLERNALDQDSVRVELRDLKAVVHGLQQEMARMAASSYSDASSVNTLESWIHVGSTKPCCFHPDAHFKVFTSDGPVLAPASMLHQGARVQSASGKVVEVVNPPEQHQVDSVIELKAGTASLVVSPDHRVLAPGNKTVKAEELSEGDVVILDGIPTPLSSCERKTGKTLVIRLGFKPDLPALIPASSIWSKGFRKVRRGLNKKASQAVCDMYVTVVGAAPIIRSQAWSLTSTGEAYQESSTLTEGTIFPNCSYLKVSNVTAEVSECSTVDVGSCNKSFVLLHGVKAVCAAAGTPAGCTDRGDAFCCYSTSAAPLCDKAFLRDKRPRRVRKCTNLRQRKALCQRSFAAWRIMLWAGSEGYVGRPSPYLMQHLRC</sequence>
<keyword evidence="1" id="KW-0175">Coiled coil</keyword>
<dbReference type="InterPro" id="IPR036844">
    <property type="entry name" value="Hint_dom_sf"/>
</dbReference>
<dbReference type="Proteomes" id="UP001152797">
    <property type="component" value="Unassembled WGS sequence"/>
</dbReference>
<proteinExistence type="predicted"/>
<reference evidence="3 4" key="2">
    <citation type="submission" date="2024-05" db="EMBL/GenBank/DDBJ databases">
        <authorList>
            <person name="Chen Y."/>
            <person name="Shah S."/>
            <person name="Dougan E. K."/>
            <person name="Thang M."/>
            <person name="Chan C."/>
        </authorList>
    </citation>
    <scope>NUCLEOTIDE SEQUENCE [LARGE SCALE GENOMIC DNA]</scope>
</reference>
<protein>
    <submittedName>
        <fullName evidence="3">FHA domain-containing protein</fullName>
    </submittedName>
</protein>
<evidence type="ECO:0000313" key="4">
    <source>
        <dbReference type="Proteomes" id="UP001152797"/>
    </source>
</evidence>
<evidence type="ECO:0000256" key="1">
    <source>
        <dbReference type="SAM" id="Coils"/>
    </source>
</evidence>
<dbReference type="EMBL" id="CAMXCT020005101">
    <property type="protein sequence ID" value="CAL1164756.1"/>
    <property type="molecule type" value="Genomic_DNA"/>
</dbReference>
<dbReference type="OrthoDB" id="443349at2759"/>
<evidence type="ECO:0000313" key="3">
    <source>
        <dbReference type="EMBL" id="CAL4798693.1"/>
    </source>
</evidence>
<keyword evidence="4" id="KW-1185">Reference proteome</keyword>
<comment type="caution">
    <text evidence="2">The sequence shown here is derived from an EMBL/GenBank/DDBJ whole genome shotgun (WGS) entry which is preliminary data.</text>
</comment>
<dbReference type="Gene3D" id="2.170.16.10">
    <property type="entry name" value="Hedgehog/Intein (Hint) domain"/>
    <property type="match status" value="1"/>
</dbReference>